<reference evidence="13" key="1">
    <citation type="submission" date="2021-01" db="EMBL/GenBank/DDBJ databases">
        <authorList>
            <person name="Corre E."/>
            <person name="Pelletier E."/>
            <person name="Niang G."/>
            <person name="Scheremetjew M."/>
            <person name="Finn R."/>
            <person name="Kale V."/>
            <person name="Holt S."/>
            <person name="Cochrane G."/>
            <person name="Meng A."/>
            <person name="Brown T."/>
            <person name="Cohen L."/>
        </authorList>
    </citation>
    <scope>NUCLEOTIDE SEQUENCE</scope>
    <source>
        <strain evidence="13">CCMP127</strain>
    </source>
</reference>
<dbReference type="Pfam" id="PF00003">
    <property type="entry name" value="7tm_3"/>
    <property type="match status" value="1"/>
</dbReference>
<gene>
    <name evidence="13" type="ORF">ACOF00016_LOCUS441</name>
</gene>
<sequence>MNCFFCHVWRCLGTLLVVTMTVTVAVDLDCDPCIDRSAFLIRAILPTTTSRTILDTLRQTGRDMNVAIDIVQADADGNGMVQAIRVTDPNTVNALVVTAPNEAVAAAVEMYMLENPTVPVFGWGWGYEQLAAQSLGWITDHADEGGRMTAQELHARVQEQSNATLNSVALLHSRPLSEASTTRWDAFLEEQTTLGVVGGRYNVLSFPANNPEDSGMEQLTNVFRNCPYQAVVVADPFVLDDIIRVRAAENCDDRTLLAVFLDDTDAFSNPMVYQAITRQQVAFCLNGQVHLQVTLAALMAAVYVTTGKVVAMPIESSTYWSGPLLINARNVPSDTAASCEQSAFPVCSFFDQSSSSFQTGLETTTEDGTSGSVSTTCPCTERREIRIGGVLHGDTTDAFWDPVFAAARQVATDMHIQLDLVRYQPQVSMSLIYEQMAARIRNLCDSGVDGLFVTIPDDTVLAAVQRCHELRVPVVSVNSGQTASQALGLPHHIGQDEYSGGYGGAERLIAAGMKRGYCVDHAFGNTALQERCQGFRDAIAAHGGDVTFGSHISVPSDNQEQYVINVTEAVEADGGWEGVGLLGFGADPIPSLLRVLGEHPNVVAGTFDTSDVLFEAIRNGKVLFGIDQQPFLQGKMPVYLLAYMVYTQQALTNHVIQSGPSFVEEFPSDAQQICEANFFAVCPDRPEEDMTYIPNSLLALGYALFGMLALACLIAVTWTYKYREKWVVRISQPMFLDLVVFGCLVSGLSIVFMGFQTSYRKDRDDSGEFLDSDNPDIGKVDAGCMAVPWFYGLGFVITFSALFAKIHRVRLIYRAGLQMQRKQVTLADVIPVMAIMFAIEVAILLTWQIIAPLRWDREIIEEIDGFATVSVGSCEGGETGWRFYAGLVIFHVLCLFYALVLCFQTKDINSDFAESSFVSLAVVFMFQVLVLTVPISALVRDNTDVLYFVQATAVFLQNFTVLFLIFVPKMLRMSEDQRNPASRPSRTTSLRRQPRQSGSAHLNGRGTSWAGASLTDREDGTTSRQLRYSEDELSAIWEEGSRRSFDNIAERAPVKSVESGSSSERAPVVSGASGSSVRRSVRFSAVEKSDDVSVSSEFEAVANNQRHQLSPDEVESEWEELGFPSKDKAQMIFDLLQRSTDAERRKTILKGLLDESPTEYSTVPTVDPESLSPEGTGGKVAQPVDRGEQSQEAEPPEEVPPETLAATTNGGALSSKPTNVSPRAFSDHLKSGLSELGEDSFFL</sequence>
<dbReference type="PANTHER" id="PTHR10519:SF20">
    <property type="entry name" value="G-PROTEIN COUPLED RECEPTOR 156-RELATED"/>
    <property type="match status" value="1"/>
</dbReference>
<feature type="transmembrane region" description="Helical" evidence="10">
    <location>
        <begin position="786"/>
        <end position="804"/>
    </location>
</feature>
<feature type="compositionally biased region" description="Polar residues" evidence="9">
    <location>
        <begin position="1209"/>
        <end position="1221"/>
    </location>
</feature>
<feature type="transmembrane region" description="Helical" evidence="10">
    <location>
        <begin position="883"/>
        <end position="903"/>
    </location>
</feature>
<evidence type="ECO:0000256" key="5">
    <source>
        <dbReference type="ARBA" id="ARBA00023136"/>
    </source>
</evidence>
<dbReference type="PRINTS" id="PR00248">
    <property type="entry name" value="GPCRMGR"/>
</dbReference>
<keyword evidence="4" id="KW-0297">G-protein coupled receptor</keyword>
<evidence type="ECO:0000256" key="7">
    <source>
        <dbReference type="ARBA" id="ARBA00023180"/>
    </source>
</evidence>
<feature type="transmembrane region" description="Helical" evidence="10">
    <location>
        <begin position="825"/>
        <end position="850"/>
    </location>
</feature>
<dbReference type="InterPro" id="IPR000337">
    <property type="entry name" value="GPCR_3"/>
</dbReference>
<dbReference type="Gene3D" id="3.40.50.2300">
    <property type="match status" value="2"/>
</dbReference>
<evidence type="ECO:0000256" key="11">
    <source>
        <dbReference type="SAM" id="SignalP"/>
    </source>
</evidence>
<feature type="compositionally biased region" description="Polar residues" evidence="9">
    <location>
        <begin position="979"/>
        <end position="1000"/>
    </location>
</feature>
<dbReference type="AlphaFoldDB" id="A0A7S3P2M5"/>
<organism evidence="13">
    <name type="scientific">Amphora coffeiformis</name>
    <dbReference type="NCBI Taxonomy" id="265554"/>
    <lineage>
        <taxon>Eukaryota</taxon>
        <taxon>Sar</taxon>
        <taxon>Stramenopiles</taxon>
        <taxon>Ochrophyta</taxon>
        <taxon>Bacillariophyta</taxon>
        <taxon>Bacillariophyceae</taxon>
        <taxon>Bacillariophycidae</taxon>
        <taxon>Thalassiophysales</taxon>
        <taxon>Catenulaceae</taxon>
        <taxon>Amphora</taxon>
    </lineage>
</organism>
<feature type="region of interest" description="Disordered" evidence="9">
    <location>
        <begin position="1158"/>
        <end position="1226"/>
    </location>
</feature>
<evidence type="ECO:0000256" key="6">
    <source>
        <dbReference type="ARBA" id="ARBA00023170"/>
    </source>
</evidence>
<evidence type="ECO:0000256" key="10">
    <source>
        <dbReference type="SAM" id="Phobius"/>
    </source>
</evidence>
<dbReference type="InterPro" id="IPR002455">
    <property type="entry name" value="GPCR3_GABA-B"/>
</dbReference>
<feature type="transmembrane region" description="Helical" evidence="10">
    <location>
        <begin position="945"/>
        <end position="967"/>
    </location>
</feature>
<protein>
    <recommendedName>
        <fullName evidence="12">G-protein coupled receptors family 3 profile domain-containing protein</fullName>
    </recommendedName>
</protein>
<evidence type="ECO:0000256" key="4">
    <source>
        <dbReference type="ARBA" id="ARBA00023040"/>
    </source>
</evidence>
<feature type="transmembrane region" description="Helical" evidence="10">
    <location>
        <begin position="734"/>
        <end position="755"/>
    </location>
</feature>
<keyword evidence="11" id="KW-0732">Signal</keyword>
<dbReference type="InterPro" id="IPR025997">
    <property type="entry name" value="SBP_2_dom"/>
</dbReference>
<feature type="chain" id="PRO_5030524187" description="G-protein coupled receptors family 3 profile domain-containing protein" evidence="11">
    <location>
        <begin position="26"/>
        <end position="1243"/>
    </location>
</feature>
<keyword evidence="6" id="KW-0675">Receptor</keyword>
<keyword evidence="7" id="KW-0325">Glycoprotein</keyword>
<proteinExistence type="predicted"/>
<dbReference type="GO" id="GO:0038039">
    <property type="term" value="C:G protein-coupled receptor heterodimeric complex"/>
    <property type="evidence" value="ECO:0007669"/>
    <property type="project" value="TreeGrafter"/>
</dbReference>
<dbReference type="PROSITE" id="PS50259">
    <property type="entry name" value="G_PROTEIN_RECEP_F3_4"/>
    <property type="match status" value="1"/>
</dbReference>
<keyword evidence="3 10" id="KW-1133">Transmembrane helix</keyword>
<evidence type="ECO:0000256" key="2">
    <source>
        <dbReference type="ARBA" id="ARBA00022692"/>
    </source>
</evidence>
<keyword evidence="8" id="KW-0807">Transducer</keyword>
<dbReference type="SUPFAM" id="SSF53822">
    <property type="entry name" value="Periplasmic binding protein-like I"/>
    <property type="match status" value="2"/>
</dbReference>
<comment type="subcellular location">
    <subcellularLocation>
        <location evidence="1">Membrane</location>
        <topology evidence="1">Multi-pass membrane protein</topology>
    </subcellularLocation>
</comment>
<feature type="domain" description="G-protein coupled receptors family 3 profile" evidence="12">
    <location>
        <begin position="784"/>
        <end position="970"/>
    </location>
</feature>
<evidence type="ECO:0000256" key="1">
    <source>
        <dbReference type="ARBA" id="ARBA00004141"/>
    </source>
</evidence>
<dbReference type="CDD" id="cd15047">
    <property type="entry name" value="7tmC_GABA-B-like"/>
    <property type="match status" value="1"/>
</dbReference>
<evidence type="ECO:0000256" key="8">
    <source>
        <dbReference type="ARBA" id="ARBA00023224"/>
    </source>
</evidence>
<evidence type="ECO:0000256" key="3">
    <source>
        <dbReference type="ARBA" id="ARBA00022989"/>
    </source>
</evidence>
<feature type="transmembrane region" description="Helical" evidence="10">
    <location>
        <begin position="699"/>
        <end position="722"/>
    </location>
</feature>
<accession>A0A7S3P2M5</accession>
<dbReference type="InterPro" id="IPR028082">
    <property type="entry name" value="Peripla_BP_I"/>
</dbReference>
<evidence type="ECO:0000313" key="13">
    <source>
        <dbReference type="EMBL" id="CAE0402146.1"/>
    </source>
</evidence>
<dbReference type="PANTHER" id="PTHR10519">
    <property type="entry name" value="GABA-B RECEPTOR"/>
    <property type="match status" value="1"/>
</dbReference>
<feature type="signal peptide" evidence="11">
    <location>
        <begin position="1"/>
        <end position="25"/>
    </location>
</feature>
<feature type="transmembrane region" description="Helical" evidence="10">
    <location>
        <begin position="915"/>
        <end position="939"/>
    </location>
</feature>
<keyword evidence="2 10" id="KW-0812">Transmembrane</keyword>
<dbReference type="EMBL" id="HBIM01000505">
    <property type="protein sequence ID" value="CAE0402146.1"/>
    <property type="molecule type" value="Transcribed_RNA"/>
</dbReference>
<dbReference type="InterPro" id="IPR017978">
    <property type="entry name" value="GPCR_3_C"/>
</dbReference>
<keyword evidence="5 10" id="KW-0472">Membrane</keyword>
<evidence type="ECO:0000259" key="12">
    <source>
        <dbReference type="PROSITE" id="PS50259"/>
    </source>
</evidence>
<dbReference type="GO" id="GO:0004965">
    <property type="term" value="F:G protein-coupled GABA receptor activity"/>
    <property type="evidence" value="ECO:0007669"/>
    <property type="project" value="InterPro"/>
</dbReference>
<dbReference type="Pfam" id="PF13407">
    <property type="entry name" value="Peripla_BP_4"/>
    <property type="match status" value="1"/>
</dbReference>
<name>A0A7S3P2M5_9STRA</name>
<feature type="region of interest" description="Disordered" evidence="9">
    <location>
        <begin position="976"/>
        <end position="1025"/>
    </location>
</feature>
<evidence type="ECO:0000256" key="9">
    <source>
        <dbReference type="SAM" id="MobiDB-lite"/>
    </source>
</evidence>